<name>A0A8J5RED6_ZIZPA</name>
<protein>
    <submittedName>
        <fullName evidence="2">Uncharacterized protein</fullName>
    </submittedName>
</protein>
<feature type="compositionally biased region" description="Low complexity" evidence="1">
    <location>
        <begin position="1"/>
        <end position="26"/>
    </location>
</feature>
<reference evidence="2" key="2">
    <citation type="submission" date="2021-02" db="EMBL/GenBank/DDBJ databases">
        <authorList>
            <person name="Kimball J.A."/>
            <person name="Haas M.W."/>
            <person name="Macchietto M."/>
            <person name="Kono T."/>
            <person name="Duquette J."/>
            <person name="Shao M."/>
        </authorList>
    </citation>
    <scope>NUCLEOTIDE SEQUENCE</scope>
    <source>
        <tissue evidence="2">Fresh leaf tissue</tissue>
    </source>
</reference>
<keyword evidence="3" id="KW-1185">Reference proteome</keyword>
<feature type="region of interest" description="Disordered" evidence="1">
    <location>
        <begin position="1"/>
        <end position="30"/>
    </location>
</feature>
<dbReference type="EMBL" id="JAAALK010000290">
    <property type="protein sequence ID" value="KAG8045097.1"/>
    <property type="molecule type" value="Genomic_DNA"/>
</dbReference>
<evidence type="ECO:0000313" key="3">
    <source>
        <dbReference type="Proteomes" id="UP000729402"/>
    </source>
</evidence>
<dbReference type="Proteomes" id="UP000729402">
    <property type="component" value="Unassembled WGS sequence"/>
</dbReference>
<dbReference type="AlphaFoldDB" id="A0A8J5RED6"/>
<comment type="caution">
    <text evidence="2">The sequence shown here is derived from an EMBL/GenBank/DDBJ whole genome shotgun (WGS) entry which is preliminary data.</text>
</comment>
<reference evidence="2" key="1">
    <citation type="journal article" date="2021" name="bioRxiv">
        <title>Whole Genome Assembly and Annotation of Northern Wild Rice, Zizania palustris L., Supports a Whole Genome Duplication in the Zizania Genus.</title>
        <authorList>
            <person name="Haas M."/>
            <person name="Kono T."/>
            <person name="Macchietto M."/>
            <person name="Millas R."/>
            <person name="McGilp L."/>
            <person name="Shao M."/>
            <person name="Duquette J."/>
            <person name="Hirsch C.N."/>
            <person name="Kimball J."/>
        </authorList>
    </citation>
    <scope>NUCLEOTIDE SEQUENCE</scope>
    <source>
        <tissue evidence="2">Fresh leaf tissue</tissue>
    </source>
</reference>
<evidence type="ECO:0000256" key="1">
    <source>
        <dbReference type="SAM" id="MobiDB-lite"/>
    </source>
</evidence>
<feature type="region of interest" description="Disordered" evidence="1">
    <location>
        <begin position="50"/>
        <end position="92"/>
    </location>
</feature>
<sequence length="146" mass="15492">MHDPGLSAGVSSSSSSSPYDGPSSAASERRIPLSWPPLSLDCIPPTALLSPSSSSLLSPPPRSSPIAPALVHTARRRSSTRPPPPTTAPSASLGVCLLIASGEPPYWGRPKTGKTVDWTSKDLLHGLEEFVPIYETRPVKNNMWRA</sequence>
<accession>A0A8J5RED6</accession>
<proteinExistence type="predicted"/>
<gene>
    <name evidence="2" type="ORF">GUJ93_ZPchr0008g13209</name>
</gene>
<evidence type="ECO:0000313" key="2">
    <source>
        <dbReference type="EMBL" id="KAG8045097.1"/>
    </source>
</evidence>
<organism evidence="2 3">
    <name type="scientific">Zizania palustris</name>
    <name type="common">Northern wild rice</name>
    <dbReference type="NCBI Taxonomy" id="103762"/>
    <lineage>
        <taxon>Eukaryota</taxon>
        <taxon>Viridiplantae</taxon>
        <taxon>Streptophyta</taxon>
        <taxon>Embryophyta</taxon>
        <taxon>Tracheophyta</taxon>
        <taxon>Spermatophyta</taxon>
        <taxon>Magnoliopsida</taxon>
        <taxon>Liliopsida</taxon>
        <taxon>Poales</taxon>
        <taxon>Poaceae</taxon>
        <taxon>BOP clade</taxon>
        <taxon>Oryzoideae</taxon>
        <taxon>Oryzeae</taxon>
        <taxon>Zizaniinae</taxon>
        <taxon>Zizania</taxon>
    </lineage>
</organism>